<feature type="transmembrane region" description="Helical" evidence="6">
    <location>
        <begin position="181"/>
        <end position="201"/>
    </location>
</feature>
<dbReference type="RefSeq" id="WP_009167366.1">
    <property type="nucleotide sequence ID" value="NZ_ALXG01000042.1"/>
</dbReference>
<keyword evidence="5 6" id="KW-0472">Membrane</keyword>
<dbReference type="Proteomes" id="UP000019474">
    <property type="component" value="Unassembled WGS sequence"/>
</dbReference>
<evidence type="ECO:0000313" key="8">
    <source>
        <dbReference type="Proteomes" id="UP000019474"/>
    </source>
</evidence>
<sequence length="301" mass="33775">MPIQKRSHWTELVRFVKLCVKRFAMGNVSDSAIVFAYYVLLSLFPILIIIGSAIKFTNTDPQRVFSVLRPIVPSSIYDVLRPVFNNAFSGNAGGSLSIGIVLVIWSSSSSMAAFQRAVNRIYGVEKQSAFMNRLMSFVWMILLVVFLFVLMILMGFGQNLLVITKKIFHVSPTLISWLEDARIPFIIGLSFVILVMLYYFVPSLKIKLRYAVPGAILALLGLTLLSQGFSLLISYFFRGITANKTIGTFMVVILWFYFTGLVLLFGAVINASVEEFFEGHLGQKQTGIPKIIKKRLPSEKS</sequence>
<protein>
    <submittedName>
        <fullName evidence="7">Inner membrane protein YihY, formerly thought to be RNase BN</fullName>
    </submittedName>
</protein>
<dbReference type="PANTHER" id="PTHR30213">
    <property type="entry name" value="INNER MEMBRANE PROTEIN YHJD"/>
    <property type="match status" value="1"/>
</dbReference>
<feature type="transmembrane region" description="Helical" evidence="6">
    <location>
        <begin position="213"/>
        <end position="237"/>
    </location>
</feature>
<evidence type="ECO:0000256" key="1">
    <source>
        <dbReference type="ARBA" id="ARBA00004651"/>
    </source>
</evidence>
<evidence type="ECO:0000256" key="6">
    <source>
        <dbReference type="SAM" id="Phobius"/>
    </source>
</evidence>
<reference evidence="7 8" key="1">
    <citation type="submission" date="2012-08" db="EMBL/GenBank/DDBJ databases">
        <title>Genome sequencing of Lactobacillus florum 8D.</title>
        <authorList>
            <person name="Kim E.B."/>
            <person name="Marco M.L."/>
        </authorList>
    </citation>
    <scope>NUCLEOTIDE SEQUENCE [LARGE SCALE GENOMIC DNA]</scope>
    <source>
        <strain evidence="7 8">8D</strain>
    </source>
</reference>
<name>W9EDC8_9LACO</name>
<dbReference type="GO" id="GO:0005886">
    <property type="term" value="C:plasma membrane"/>
    <property type="evidence" value="ECO:0007669"/>
    <property type="project" value="UniProtKB-SubCell"/>
</dbReference>
<proteinExistence type="predicted"/>
<gene>
    <name evidence="7" type="ORF">B808_1025</name>
</gene>
<keyword evidence="3 6" id="KW-0812">Transmembrane</keyword>
<evidence type="ECO:0000256" key="2">
    <source>
        <dbReference type="ARBA" id="ARBA00022475"/>
    </source>
</evidence>
<evidence type="ECO:0000313" key="7">
    <source>
        <dbReference type="EMBL" id="ETO40077.1"/>
    </source>
</evidence>
<dbReference type="PANTHER" id="PTHR30213:SF0">
    <property type="entry name" value="UPF0761 MEMBRANE PROTEIN YIHY"/>
    <property type="match status" value="1"/>
</dbReference>
<dbReference type="Pfam" id="PF03631">
    <property type="entry name" value="Virul_fac_BrkB"/>
    <property type="match status" value="1"/>
</dbReference>
<comment type="caution">
    <text evidence="7">The sequence shown here is derived from an EMBL/GenBank/DDBJ whole genome shotgun (WGS) entry which is preliminary data.</text>
</comment>
<keyword evidence="2" id="KW-1003">Cell membrane</keyword>
<feature type="transmembrane region" description="Helical" evidence="6">
    <location>
        <begin position="249"/>
        <end position="269"/>
    </location>
</feature>
<dbReference type="EMBL" id="ALXG01000042">
    <property type="protein sequence ID" value="ETO40077.1"/>
    <property type="molecule type" value="Genomic_DNA"/>
</dbReference>
<feature type="transmembrane region" description="Helical" evidence="6">
    <location>
        <begin position="134"/>
        <end position="161"/>
    </location>
</feature>
<accession>W9EDC8</accession>
<feature type="transmembrane region" description="Helical" evidence="6">
    <location>
        <begin position="32"/>
        <end position="54"/>
    </location>
</feature>
<feature type="transmembrane region" description="Helical" evidence="6">
    <location>
        <begin position="92"/>
        <end position="114"/>
    </location>
</feature>
<dbReference type="OrthoDB" id="9775903at2"/>
<dbReference type="InterPro" id="IPR017039">
    <property type="entry name" value="Virul_fac_BrkB"/>
</dbReference>
<comment type="subcellular location">
    <subcellularLocation>
        <location evidence="1">Cell membrane</location>
        <topology evidence="1">Multi-pass membrane protein</topology>
    </subcellularLocation>
</comment>
<evidence type="ECO:0000256" key="5">
    <source>
        <dbReference type="ARBA" id="ARBA00023136"/>
    </source>
</evidence>
<keyword evidence="4 6" id="KW-1133">Transmembrane helix</keyword>
<dbReference type="PATRIC" id="fig|1221538.3.peg.1032"/>
<dbReference type="NCBIfam" id="TIGR00765">
    <property type="entry name" value="yihY_not_rbn"/>
    <property type="match status" value="1"/>
</dbReference>
<evidence type="ECO:0000256" key="3">
    <source>
        <dbReference type="ARBA" id="ARBA00022692"/>
    </source>
</evidence>
<organism evidence="7 8">
    <name type="scientific">Fructilactobacillus florum 8D</name>
    <dbReference type="NCBI Taxonomy" id="1221538"/>
    <lineage>
        <taxon>Bacteria</taxon>
        <taxon>Bacillati</taxon>
        <taxon>Bacillota</taxon>
        <taxon>Bacilli</taxon>
        <taxon>Lactobacillales</taxon>
        <taxon>Lactobacillaceae</taxon>
        <taxon>Fructilactobacillus</taxon>
    </lineage>
</organism>
<keyword evidence="8" id="KW-1185">Reference proteome</keyword>
<dbReference type="PIRSF" id="PIRSF035875">
    <property type="entry name" value="RNase_BN"/>
    <property type="match status" value="1"/>
</dbReference>
<evidence type="ECO:0000256" key="4">
    <source>
        <dbReference type="ARBA" id="ARBA00022989"/>
    </source>
</evidence>
<dbReference type="AlphaFoldDB" id="W9EDC8"/>